<dbReference type="InterPro" id="IPR022409">
    <property type="entry name" value="PKD/Chitinase_dom"/>
</dbReference>
<dbReference type="CDD" id="cd00146">
    <property type="entry name" value="PKD"/>
    <property type="match status" value="3"/>
</dbReference>
<dbReference type="InterPro" id="IPR000601">
    <property type="entry name" value="PKD_dom"/>
</dbReference>
<sequence length="753" mass="82372">MKRICTILLVPFFFFVFNQSIQAVHIVGGDISYECLGPSPTTGILQYRITLHVYRDPTGQNAAGFDNPAYVGIYAGASTTVYRVISLRNPVVTNIPIVFTDPCLVTPPNIRVEEGVYEDIVELPFNPDGYTISYQRCCRNHTINNLATPNSTGATYTIDLSPEAQQQCNSSPTFNKFPPIVICAHRNLEFDHSATDVDGNTLVYELCSPFSGGGNSTAGGNGFNSPIPNPPAPPPYSPVLFSPGYSGTAPINASPTLSIDPNTGLLTGFPTAVGQYVVGVCVKEYDASGILLSSTLRDFQFNIAICTDQISTSIPADSVNLSTGQFYASFCGDSVITFDNTSTILSFINSYEWRIDLGNGNIFTSNQFEPTVNFPSSGTYQGWMIANPGSVGCTDTAFLTINLSLDVLADFSMTYDSCELGRSYFTNKTSFNPSTPIQSYAWSFGDGTGASSLHPNHQYIYPDTGFHTITLVATDVAGCVSTKTQRLAWSPKPIFPLDLNNDTACINFSAGNIPSIYYPIEDYTFRWDFGEGSSSDQFLAEHNYTQSGVYTRTLRITSPIGCTQQFKTTVVALDTPTASFSYLPTQPSSFNPVVEFKDESELTSLWEWHFGDGVSKLSSFDGDVTYNYPDTGQHLVTLIASHANGCTDTARQIVDIVPKVTYFLPNALTPNADGKNDVYKGKGYTQYMKSFEMSIYSRWGERVFITQNPNEAWNGRKSNVGQKCQAGVYVVLVRILGPRGELEEVKGYATIIY</sequence>
<keyword evidence="1" id="KW-0732">Signal</keyword>
<evidence type="ECO:0000313" key="3">
    <source>
        <dbReference type="EMBL" id="CAA6828989.1"/>
    </source>
</evidence>
<feature type="domain" description="PKD" evidence="2">
    <location>
        <begin position="606"/>
        <end position="656"/>
    </location>
</feature>
<dbReference type="Pfam" id="PF18911">
    <property type="entry name" value="PKD_4"/>
    <property type="match status" value="3"/>
</dbReference>
<dbReference type="SMART" id="SM00089">
    <property type="entry name" value="PKD"/>
    <property type="match status" value="3"/>
</dbReference>
<feature type="signal peptide" evidence="1">
    <location>
        <begin position="1"/>
        <end position="23"/>
    </location>
</feature>
<proteinExistence type="predicted"/>
<name>A0A6S6UB09_9BACT</name>
<dbReference type="SUPFAM" id="SSF49299">
    <property type="entry name" value="PKD domain"/>
    <property type="match status" value="3"/>
</dbReference>
<dbReference type="EMBL" id="CACVAQ010000452">
    <property type="protein sequence ID" value="CAA6828989.1"/>
    <property type="molecule type" value="Genomic_DNA"/>
</dbReference>
<dbReference type="Pfam" id="PF13585">
    <property type="entry name" value="CHU_C"/>
    <property type="match status" value="1"/>
</dbReference>
<gene>
    <name evidence="3" type="ORF">HELGO_WM23341</name>
</gene>
<dbReference type="InterPro" id="IPR035986">
    <property type="entry name" value="PKD_dom_sf"/>
</dbReference>
<dbReference type="PROSITE" id="PS50093">
    <property type="entry name" value="PKD"/>
    <property type="match status" value="3"/>
</dbReference>
<reference evidence="3" key="1">
    <citation type="submission" date="2020-01" db="EMBL/GenBank/DDBJ databases">
        <authorList>
            <person name="Meier V. D."/>
            <person name="Meier V D."/>
        </authorList>
    </citation>
    <scope>NUCLEOTIDE SEQUENCE</scope>
    <source>
        <strain evidence="3">HLG_WM_MAG_10</strain>
    </source>
</reference>
<dbReference type="InterPro" id="IPR013783">
    <property type="entry name" value="Ig-like_fold"/>
</dbReference>
<evidence type="ECO:0000259" key="2">
    <source>
        <dbReference type="PROSITE" id="PS50093"/>
    </source>
</evidence>
<feature type="chain" id="PRO_5027626756" description="PKD domain-containing protein" evidence="1">
    <location>
        <begin position="24"/>
        <end position="753"/>
    </location>
</feature>
<feature type="domain" description="PKD" evidence="2">
    <location>
        <begin position="425"/>
        <end position="484"/>
    </location>
</feature>
<feature type="domain" description="PKD" evidence="2">
    <location>
        <begin position="521"/>
        <end position="577"/>
    </location>
</feature>
<organism evidence="3">
    <name type="scientific">uncultured Aureispira sp</name>
    <dbReference type="NCBI Taxonomy" id="1331704"/>
    <lineage>
        <taxon>Bacteria</taxon>
        <taxon>Pseudomonadati</taxon>
        <taxon>Bacteroidota</taxon>
        <taxon>Saprospiria</taxon>
        <taxon>Saprospirales</taxon>
        <taxon>Saprospiraceae</taxon>
        <taxon>Aureispira</taxon>
        <taxon>environmental samples</taxon>
    </lineage>
</organism>
<dbReference type="AlphaFoldDB" id="A0A6S6UB09"/>
<evidence type="ECO:0000256" key="1">
    <source>
        <dbReference type="SAM" id="SignalP"/>
    </source>
</evidence>
<protein>
    <recommendedName>
        <fullName evidence="2">PKD domain-containing protein</fullName>
    </recommendedName>
</protein>
<dbReference type="Gene3D" id="2.60.40.10">
    <property type="entry name" value="Immunoglobulins"/>
    <property type="match status" value="4"/>
</dbReference>
<accession>A0A6S6UB09</accession>